<dbReference type="STRING" id="471855.Shel_12330"/>
<dbReference type="InterPro" id="IPR007074">
    <property type="entry name" value="LicD/FKTN/FKRP_NTP_transf"/>
</dbReference>
<dbReference type="eggNOG" id="COG3475">
    <property type="taxonomic scope" value="Bacteria"/>
</dbReference>
<proteinExistence type="predicted"/>
<organism evidence="2 3">
    <name type="scientific">Slackia heliotrinireducens (strain ATCC 29202 / DSM 20476 / NCTC 11029 / RHS 1)</name>
    <name type="common">Peptococcus heliotrinreducens</name>
    <dbReference type="NCBI Taxonomy" id="471855"/>
    <lineage>
        <taxon>Bacteria</taxon>
        <taxon>Bacillati</taxon>
        <taxon>Actinomycetota</taxon>
        <taxon>Coriobacteriia</taxon>
        <taxon>Eggerthellales</taxon>
        <taxon>Eggerthellaceae</taxon>
        <taxon>Slackia</taxon>
    </lineage>
</organism>
<protein>
    <submittedName>
        <fullName evidence="2">LPS biosynthesis protein</fullName>
    </submittedName>
</protein>
<feature type="domain" description="LicD/FKTN/FKRP nucleotidyltransferase" evidence="1">
    <location>
        <begin position="45"/>
        <end position="279"/>
    </location>
</feature>
<dbReference type="InterPro" id="IPR052942">
    <property type="entry name" value="LPS_cholinephosphotransferase"/>
</dbReference>
<dbReference type="Pfam" id="PF04991">
    <property type="entry name" value="LicD"/>
    <property type="match status" value="1"/>
</dbReference>
<sequence length="322" mass="36566">MNKLSTFEAFKHLHGKGAYKVVEGDDLQALQIVLLDMMLDIDAACKRACIDYMLFAGSCLGAYRDGGFIPWDDDLDIAMDRMSYERFCKAFNDELGDGYILQTPLDTKEYGLTFARIRKRGTTLKCRDDLLTDGECGVYIDLFIWESAPDNPILRALHGFGSLAIGFLYSCRRFAWYGDTYLNMAQGDAQLSRVFKLKNAIGKVLSFASIDAWTHAWYRWNALCKNEKSRLLTIPNARKKYFGEIYERSVILPMRRLDFEGKLLMGPNSIEDYLAQAFGADYMTPPPPEAREKHIVFEFDLGTAVEDAIAKRDMTSGFPEGD</sequence>
<evidence type="ECO:0000313" key="2">
    <source>
        <dbReference type="EMBL" id="ACV22261.1"/>
    </source>
</evidence>
<dbReference type="PANTHER" id="PTHR43404">
    <property type="entry name" value="LIPOPOLYSACCHARIDE CHOLINEPHOSPHOTRANSFERASE LICD"/>
    <property type="match status" value="1"/>
</dbReference>
<reference evidence="2 3" key="1">
    <citation type="journal article" date="2009" name="Stand. Genomic Sci.">
        <title>Complete genome sequence of Slackia heliotrinireducens type strain (RHS 1).</title>
        <authorList>
            <person name="Pukall R."/>
            <person name="Lapidus A."/>
            <person name="Nolan M."/>
            <person name="Copeland A."/>
            <person name="Glavina Del Rio T."/>
            <person name="Lucas S."/>
            <person name="Chen F."/>
            <person name="Tice H."/>
            <person name="Cheng J.F."/>
            <person name="Chertkov O."/>
            <person name="Bruce D."/>
            <person name="Goodwin L."/>
            <person name="Kuske C."/>
            <person name="Brettin T."/>
            <person name="Detter J.C."/>
            <person name="Han C."/>
            <person name="Pitluck S."/>
            <person name="Pati A."/>
            <person name="Mavrommatis K."/>
            <person name="Ivanova N."/>
            <person name="Ovchinnikova G."/>
            <person name="Chen A."/>
            <person name="Palaniappan K."/>
            <person name="Schneider S."/>
            <person name="Rohde M."/>
            <person name="Chain P."/>
            <person name="D'haeseleer P."/>
            <person name="Goker M."/>
            <person name="Bristow J."/>
            <person name="Eisen J.A."/>
            <person name="Markowitz V."/>
            <person name="Kyrpides N.C."/>
            <person name="Klenk H.P."/>
            <person name="Hugenholtz P."/>
        </authorList>
    </citation>
    <scope>NUCLEOTIDE SEQUENCE [LARGE SCALE GENOMIC DNA]</scope>
    <source>
        <strain evidence="3">ATCC 29202 / DSM 20476 / NCTC 11029 / RHS 1</strain>
    </source>
</reference>
<evidence type="ECO:0000259" key="1">
    <source>
        <dbReference type="Pfam" id="PF04991"/>
    </source>
</evidence>
<accession>C7N5S6</accession>
<dbReference type="Proteomes" id="UP000002026">
    <property type="component" value="Chromosome"/>
</dbReference>
<dbReference type="EMBL" id="CP001684">
    <property type="protein sequence ID" value="ACV22261.1"/>
    <property type="molecule type" value="Genomic_DNA"/>
</dbReference>
<gene>
    <name evidence="2" type="ordered locus">Shel_12330</name>
</gene>
<dbReference type="AlphaFoldDB" id="C7N5S6"/>
<dbReference type="HOGENOM" id="CLU_075543_0_0_11"/>
<dbReference type="RefSeq" id="WP_012798364.1">
    <property type="nucleotide sequence ID" value="NC_013165.1"/>
</dbReference>
<dbReference type="GO" id="GO:0009100">
    <property type="term" value="P:glycoprotein metabolic process"/>
    <property type="evidence" value="ECO:0007669"/>
    <property type="project" value="UniProtKB-ARBA"/>
</dbReference>
<name>C7N5S6_SLAHD</name>
<evidence type="ECO:0000313" key="3">
    <source>
        <dbReference type="Proteomes" id="UP000002026"/>
    </source>
</evidence>
<keyword evidence="3" id="KW-1185">Reference proteome</keyword>
<dbReference type="KEGG" id="shi:Shel_12330"/>
<dbReference type="PANTHER" id="PTHR43404:SF2">
    <property type="entry name" value="LIPOPOLYSACCHARIDE CHOLINEPHOSPHOTRANSFERASE LICD"/>
    <property type="match status" value="1"/>
</dbReference>